<dbReference type="EMBL" id="CM042051">
    <property type="protein sequence ID" value="KAI3727573.1"/>
    <property type="molecule type" value="Genomic_DNA"/>
</dbReference>
<evidence type="ECO:0000313" key="1">
    <source>
        <dbReference type="EMBL" id="KAI3727573.1"/>
    </source>
</evidence>
<reference evidence="1 2" key="2">
    <citation type="journal article" date="2022" name="Mol. Ecol. Resour.">
        <title>The genomes of chicory, endive, great burdock and yacon provide insights into Asteraceae paleo-polyploidization history and plant inulin production.</title>
        <authorList>
            <person name="Fan W."/>
            <person name="Wang S."/>
            <person name="Wang H."/>
            <person name="Wang A."/>
            <person name="Jiang F."/>
            <person name="Liu H."/>
            <person name="Zhao H."/>
            <person name="Xu D."/>
            <person name="Zhang Y."/>
        </authorList>
    </citation>
    <scope>NUCLEOTIDE SEQUENCE [LARGE SCALE GENOMIC DNA]</scope>
    <source>
        <strain evidence="2">cv. Niubang</strain>
    </source>
</reference>
<reference evidence="2" key="1">
    <citation type="journal article" date="2022" name="Mol. Ecol. Resour.">
        <title>The genomes of chicory, endive, great burdock and yacon provide insights into Asteraceae palaeo-polyploidization history and plant inulin production.</title>
        <authorList>
            <person name="Fan W."/>
            <person name="Wang S."/>
            <person name="Wang H."/>
            <person name="Wang A."/>
            <person name="Jiang F."/>
            <person name="Liu H."/>
            <person name="Zhao H."/>
            <person name="Xu D."/>
            <person name="Zhang Y."/>
        </authorList>
    </citation>
    <scope>NUCLEOTIDE SEQUENCE [LARGE SCALE GENOMIC DNA]</scope>
    <source>
        <strain evidence="2">cv. Niubang</strain>
    </source>
</reference>
<protein>
    <submittedName>
        <fullName evidence="1">Uncharacterized protein</fullName>
    </submittedName>
</protein>
<name>A0ACB9BZZ5_ARCLA</name>
<proteinExistence type="predicted"/>
<gene>
    <name evidence="1" type="ORF">L6452_16189</name>
</gene>
<keyword evidence="2" id="KW-1185">Reference proteome</keyword>
<evidence type="ECO:0000313" key="2">
    <source>
        <dbReference type="Proteomes" id="UP001055879"/>
    </source>
</evidence>
<sequence>MAARASISDDSRLVKVALPKSLLLKDYLLDDLSSCSSNGFRSYPRRQCFTTVRYLIEIDLNKHMKLPPTQRQFLKSKSKSKLKSKSKSKSKSKTVSVLHRASAAVVNVFKHFQISGSGKHRKACFLPRNLSRKLSKHGFWKKSNNHQNKHFERLKSFDDSIKEKENSLPPSSKVSIAVTTTATTSNSNSSASSESYFTVTSDSSTTGGSSKINVAQNDVEESGQQVTVKRKKNNAKAKKAGGATATATGDSAADGNAKKRLQNEEKEQCSPVSVMDFPCDDEDEVTSPYQHSRLYVKGRKQKLMPKVRRSKGVAELDPIRLEDRIALSESRTQDSTLESSLQTSLEFGQEENQIEKKAVAMLQLLKATMRSHDLFESTMTNNVLMAFFIEQINKGSVSNLAILQEARDWMNGDGGETLESQNYKITYITNMEKGVNWLKYDDEEYLPLSSAQKTHKKDFFFSSRVFQDSVKSCNGAMVGRSASNKSSLMANEEVYVDQQVASGVLTGIRFKVLSEEDAEKASVKEIVVANEVTDPALGFPNPASQCHTCGAKDYRTCEGHLGLIRFPFTILHPYFLPEVAQILNKICPGCKNLKKDKGKKTEMAPPIQIPKTCKYCDKSYKDVYPHMRFKVSTKDVFGKTAIIAEIRCSGKFNSDKSLPPDYWDFVPNDPQLEEAFSTFNRRVLTHAQVYEILKDVDPSFLKGSLGKKNKIFLQSFPLTPNCHRVAEFGQNLTFDERTRAYRKMIGFRGTANELSSCVIDCIKLSKIRAEKPSIRNSDADNDNPSKMHGLKYMKEVSLGKRTDFCFRMVCVGDPYIKLDEIGVPHDIAETMLVSEQLNSLNWEKINASCGLRILQRGETFIRRRGGLVPVRYGDNLRIGDTVYRPLNDGDIVLINRPPSIHSHSLIALRVKVLPVNCVLSINPLICSPLRGDFDGDSLHGYIPQSLECRVELRELVTLENQLVDKQSGENLLSLSHDSLTAAHLMLEDGVFFNRPQLQQLQMFCRHQQPELPAIVRKSKNSNSPLELPGVGLNCFWTGRQLFSLVMAKDFDLCVGGTQIKRGEFVGFSNPSSCLQGADENLYNYLIKNFRGEEVLEFLHSAQELLIEWLSMRGFSVSLLDLYLSSDAQNNMSDEVFYGLREAERQAHGQLLMVDDHQDFLSGELTENEGYSELESDKLCYDQQTSAALSRASAAAFKEVFRDLQNLIYNYAAKDNSFLSMLKAGSKGNMLKFVQHSMCLGYQHSLVSLSFHFPRQFSCVSWNDHKRAELTFPSGVDRYVPYGVIKSSFLAGLNPLEFFVHSVTNRDASFGGHADISGTLFRKLMFFMRDIYVGYDGTVRNCYGDQLVQFSYNAKNAPGQSKSLLNKAECGEPVGSLAACAISEAAYGALDQPISALENSPLLNLKKVLECGVRKLSGNKTASLFLSPKLKRWTNGFEYGAIDVKNHLEKLLFQDVVSLITIFYSPQTGKRSRISPWICYFRISKEAANRKQLKVQSIINALKSKCSDSTSLKKLKLSLPKLEIASKNCPEDDAKNEHIFITAQVVEGSNGSLNLLQDVVVPFLLETVIKGSSYVKKVDILWQDCPKTLKSGKESLGELYLRVFMSENCDRRNFWRFLMDGCIQIMDMIDWERSHPDDIQDVIIAQGIDAARNHFLSTLKSAISDTGKNILPEHLALAADCLSATGEFVPINAKGLLLQRKQASISAPFTQACFSNPSDCFVKAAKSGASDKLEGTIDALSWGKVPSLGTGGRFDILFSGEKHQIDQPEDVYSLLSKNIDSHEEKVESPIEVDYNKHANNNNPAPLVYPYNNFAVDGSTDIMKTVLKKHISAEDIKRLSKDLKHILYKYDVNHKLSQDDKLVAWKALFFHPRRDEKIGIGLYEIKVGYHSTHGSSRCFVLERVDGTTEDFSYHKCIHHALKLISPNEAKLYESRWFGKE</sequence>
<accession>A0ACB9BZZ5</accession>
<dbReference type="Proteomes" id="UP001055879">
    <property type="component" value="Linkage Group LG05"/>
</dbReference>
<organism evidence="1 2">
    <name type="scientific">Arctium lappa</name>
    <name type="common">Greater burdock</name>
    <name type="synonym">Lappa major</name>
    <dbReference type="NCBI Taxonomy" id="4217"/>
    <lineage>
        <taxon>Eukaryota</taxon>
        <taxon>Viridiplantae</taxon>
        <taxon>Streptophyta</taxon>
        <taxon>Embryophyta</taxon>
        <taxon>Tracheophyta</taxon>
        <taxon>Spermatophyta</taxon>
        <taxon>Magnoliopsida</taxon>
        <taxon>eudicotyledons</taxon>
        <taxon>Gunneridae</taxon>
        <taxon>Pentapetalae</taxon>
        <taxon>asterids</taxon>
        <taxon>campanulids</taxon>
        <taxon>Asterales</taxon>
        <taxon>Asteraceae</taxon>
        <taxon>Carduoideae</taxon>
        <taxon>Cardueae</taxon>
        <taxon>Arctiinae</taxon>
        <taxon>Arctium</taxon>
    </lineage>
</organism>
<comment type="caution">
    <text evidence="1">The sequence shown here is derived from an EMBL/GenBank/DDBJ whole genome shotgun (WGS) entry which is preliminary data.</text>
</comment>